<proteinExistence type="predicted"/>
<keyword evidence="2" id="KW-1185">Reference proteome</keyword>
<dbReference type="Proteomes" id="UP000219336">
    <property type="component" value="Unassembled WGS sequence"/>
</dbReference>
<dbReference type="AlphaFoldDB" id="A0A240EPE4"/>
<evidence type="ECO:0000313" key="1">
    <source>
        <dbReference type="EMBL" id="SNX50113.1"/>
    </source>
</evidence>
<dbReference type="OrthoDB" id="9810995at2"/>
<evidence type="ECO:0008006" key="3">
    <source>
        <dbReference type="Google" id="ProtNLM"/>
    </source>
</evidence>
<dbReference type="EMBL" id="OANU01000098">
    <property type="protein sequence ID" value="SNX50113.1"/>
    <property type="molecule type" value="Genomic_DNA"/>
</dbReference>
<gene>
    <name evidence="1" type="ORF">VTH8203_03761</name>
</gene>
<evidence type="ECO:0000313" key="2">
    <source>
        <dbReference type="Proteomes" id="UP000219336"/>
    </source>
</evidence>
<protein>
    <recommendedName>
        <fullName evidence="3">Integrase</fullName>
    </recommendedName>
</protein>
<sequence length="108" mass="12740">MTTSNNTYVKRTQRDYTLGFKLLVSLSIKERSVRETRQAELAPVNGMVLELRRFIPRLGTRKLYFFWKPKLIAKGTKIGRDALFDYLREESLLVKPKRSYTKTTNSRH</sequence>
<accession>A0A240EPE4</accession>
<organism evidence="1 2">
    <name type="scientific">Vibrio thalassae</name>
    <dbReference type="NCBI Taxonomy" id="1243014"/>
    <lineage>
        <taxon>Bacteria</taxon>
        <taxon>Pseudomonadati</taxon>
        <taxon>Pseudomonadota</taxon>
        <taxon>Gammaproteobacteria</taxon>
        <taxon>Vibrionales</taxon>
        <taxon>Vibrionaceae</taxon>
        <taxon>Vibrio</taxon>
    </lineage>
</organism>
<name>A0A240EPE4_9VIBR</name>
<reference evidence="2" key="1">
    <citation type="submission" date="2016-06" db="EMBL/GenBank/DDBJ databases">
        <authorList>
            <person name="Rodrigo-Torres L."/>
            <person name="Arahal R.D."/>
            <person name="Lucena T."/>
        </authorList>
    </citation>
    <scope>NUCLEOTIDE SEQUENCE [LARGE SCALE GENOMIC DNA]</scope>
    <source>
        <strain evidence="2">CECT8203</strain>
    </source>
</reference>